<gene>
    <name evidence="1" type="ORF">VNI00_016110</name>
</gene>
<accession>A0AAW0BGE1</accession>
<evidence type="ECO:0000313" key="1">
    <source>
        <dbReference type="EMBL" id="KAK7025328.1"/>
    </source>
</evidence>
<organism evidence="1 2">
    <name type="scientific">Paramarasmius palmivorus</name>
    <dbReference type="NCBI Taxonomy" id="297713"/>
    <lineage>
        <taxon>Eukaryota</taxon>
        <taxon>Fungi</taxon>
        <taxon>Dikarya</taxon>
        <taxon>Basidiomycota</taxon>
        <taxon>Agaricomycotina</taxon>
        <taxon>Agaricomycetes</taxon>
        <taxon>Agaricomycetidae</taxon>
        <taxon>Agaricales</taxon>
        <taxon>Marasmiineae</taxon>
        <taxon>Marasmiaceae</taxon>
        <taxon>Paramarasmius</taxon>
    </lineage>
</organism>
<sequence length="431" mass="48030">MTPGMKQNPQLSEFYAKAWGKKWPRYKDIIVKTDICQDDAALDDGTAGNRYGAIALEVPSELHYTYYKGISVVAEALSVPVAMHDSLIVRREYELLRDSIEWGEEISDRRGIVVTGQPGIGKTTFLLYLLLHRLEHKAPTAIQFSDTKFFIFNEQGAFPYTARDELEEGGTISAMLGNCWALVDSNATVPQPCELFQAQAKRLIQVSPPNATSKERRLDFSSTLPLVRKWGPSTSTIIQLAEDPGQETTYSQTAATAAQAICDTPKIVTTLAPIPTVVNSEISNLLFLRPERQLADDGTIARSSSIPFIPTRYLGEIFDIARSRLPNLQAIELFCTLSSSYTGWRHEVDMHTRMSSGGTALVVRSHDGREEMQMQPSTCLCLGMGMDIKTARRQRIFLLDAIGNEFSGSLWCSWGYRLQSLYPTPNNSRKG</sequence>
<name>A0AAW0BGE1_9AGAR</name>
<proteinExistence type="predicted"/>
<dbReference type="EMBL" id="JAYKXP010000117">
    <property type="protein sequence ID" value="KAK7025328.1"/>
    <property type="molecule type" value="Genomic_DNA"/>
</dbReference>
<dbReference type="AlphaFoldDB" id="A0AAW0BGE1"/>
<dbReference type="Proteomes" id="UP001383192">
    <property type="component" value="Unassembled WGS sequence"/>
</dbReference>
<keyword evidence="2" id="KW-1185">Reference proteome</keyword>
<evidence type="ECO:0000313" key="2">
    <source>
        <dbReference type="Proteomes" id="UP001383192"/>
    </source>
</evidence>
<protein>
    <submittedName>
        <fullName evidence="1">Uncharacterized protein</fullName>
    </submittedName>
</protein>
<reference evidence="1 2" key="1">
    <citation type="submission" date="2024-01" db="EMBL/GenBank/DDBJ databases">
        <title>A draft genome for a cacao thread blight-causing isolate of Paramarasmius palmivorus.</title>
        <authorList>
            <person name="Baruah I.K."/>
            <person name="Bukari Y."/>
            <person name="Amoako-Attah I."/>
            <person name="Meinhardt L.W."/>
            <person name="Bailey B.A."/>
            <person name="Cohen S.P."/>
        </authorList>
    </citation>
    <scope>NUCLEOTIDE SEQUENCE [LARGE SCALE GENOMIC DNA]</scope>
    <source>
        <strain evidence="1 2">GH-12</strain>
    </source>
</reference>
<comment type="caution">
    <text evidence="1">The sequence shown here is derived from an EMBL/GenBank/DDBJ whole genome shotgun (WGS) entry which is preliminary data.</text>
</comment>